<evidence type="ECO:0000313" key="1">
    <source>
        <dbReference type="EMBL" id="GAA4455167.1"/>
    </source>
</evidence>
<dbReference type="EMBL" id="BAABGA010000035">
    <property type="protein sequence ID" value="GAA4455167.1"/>
    <property type="molecule type" value="Genomic_DNA"/>
</dbReference>
<dbReference type="Proteomes" id="UP001500840">
    <property type="component" value="Unassembled WGS sequence"/>
</dbReference>
<reference evidence="2" key="1">
    <citation type="journal article" date="2019" name="Int. J. Syst. Evol. Microbiol.">
        <title>The Global Catalogue of Microorganisms (GCM) 10K type strain sequencing project: providing services to taxonomists for standard genome sequencing and annotation.</title>
        <authorList>
            <consortium name="The Broad Institute Genomics Platform"/>
            <consortium name="The Broad Institute Genome Sequencing Center for Infectious Disease"/>
            <person name="Wu L."/>
            <person name="Ma J."/>
        </authorList>
    </citation>
    <scope>NUCLEOTIDE SEQUENCE [LARGE SCALE GENOMIC DNA]</scope>
    <source>
        <strain evidence="2">JCM 17759</strain>
    </source>
</reference>
<evidence type="ECO:0000313" key="2">
    <source>
        <dbReference type="Proteomes" id="UP001500840"/>
    </source>
</evidence>
<organism evidence="1 2">
    <name type="scientific">Novipirellula rosea</name>
    <dbReference type="NCBI Taxonomy" id="1031540"/>
    <lineage>
        <taxon>Bacteria</taxon>
        <taxon>Pseudomonadati</taxon>
        <taxon>Planctomycetota</taxon>
        <taxon>Planctomycetia</taxon>
        <taxon>Pirellulales</taxon>
        <taxon>Pirellulaceae</taxon>
        <taxon>Novipirellula</taxon>
    </lineage>
</organism>
<name>A0ABP8MS19_9BACT</name>
<protein>
    <submittedName>
        <fullName evidence="1">Uncharacterized protein</fullName>
    </submittedName>
</protein>
<keyword evidence="2" id="KW-1185">Reference proteome</keyword>
<sequence length="102" mass="11773">MIVMHFANPNVIPWFFPNLEDHGIADQQTEAPRLVKSIAPPVQQQQSLVTDFEIRYRWQLELTKTEDRAVAAESISREKRIGCDNRSASERFVHEIEDGDAH</sequence>
<gene>
    <name evidence="1" type="ORF">GCM10023156_28730</name>
</gene>
<accession>A0ABP8MS19</accession>
<proteinExistence type="predicted"/>
<comment type="caution">
    <text evidence="1">The sequence shown here is derived from an EMBL/GenBank/DDBJ whole genome shotgun (WGS) entry which is preliminary data.</text>
</comment>